<dbReference type="Gene3D" id="1.50.10.10">
    <property type="match status" value="1"/>
</dbReference>
<dbReference type="Pfam" id="PF07470">
    <property type="entry name" value="Glyco_hydro_88"/>
    <property type="match status" value="1"/>
</dbReference>
<feature type="chain" id="PRO_5024794492" evidence="2">
    <location>
        <begin position="18"/>
        <end position="379"/>
    </location>
</feature>
<gene>
    <name evidence="3" type="ORF">BDV23DRAFT_193166</name>
</gene>
<reference evidence="3" key="1">
    <citation type="submission" date="2019-04" db="EMBL/GenBank/DDBJ databases">
        <title>Friends and foes A comparative genomics studyof 23 Aspergillus species from section Flavi.</title>
        <authorList>
            <consortium name="DOE Joint Genome Institute"/>
            <person name="Kjaerbolling I."/>
            <person name="Vesth T."/>
            <person name="Frisvad J.C."/>
            <person name="Nybo J.L."/>
            <person name="Theobald S."/>
            <person name="Kildgaard S."/>
            <person name="Isbrandt T."/>
            <person name="Kuo A."/>
            <person name="Sato A."/>
            <person name="Lyhne E.K."/>
            <person name="Kogle M.E."/>
            <person name="Wiebenga A."/>
            <person name="Kun R.S."/>
            <person name="Lubbers R.J."/>
            <person name="Makela M.R."/>
            <person name="Barry K."/>
            <person name="Chovatia M."/>
            <person name="Clum A."/>
            <person name="Daum C."/>
            <person name="Haridas S."/>
            <person name="He G."/>
            <person name="LaButti K."/>
            <person name="Lipzen A."/>
            <person name="Mondo S."/>
            <person name="Riley R."/>
            <person name="Salamov A."/>
            <person name="Simmons B.A."/>
            <person name="Magnuson J.K."/>
            <person name="Henrissat B."/>
            <person name="Mortensen U.H."/>
            <person name="Larsen T.O."/>
            <person name="Devries R.P."/>
            <person name="Grigoriev I.V."/>
            <person name="Machida M."/>
            <person name="Baker S.E."/>
            <person name="Andersen M.R."/>
        </authorList>
    </citation>
    <scope>NUCLEOTIDE SEQUENCE [LARGE SCALE GENOMIC DNA]</scope>
    <source>
        <strain evidence="3">IBT 14317</strain>
    </source>
</reference>
<dbReference type="InterPro" id="IPR052043">
    <property type="entry name" value="PolySaccharide_Degr_Enz"/>
</dbReference>
<dbReference type="PANTHER" id="PTHR33886:SF9">
    <property type="entry name" value="UNSATURATED RHAMNOGALACTURONAN HYDROLASE (EUROFUNG)"/>
    <property type="match status" value="1"/>
</dbReference>
<evidence type="ECO:0000313" key="3">
    <source>
        <dbReference type="EMBL" id="KAE8391407.1"/>
    </source>
</evidence>
<dbReference type="OrthoDB" id="540611at2759"/>
<dbReference type="InterPro" id="IPR008928">
    <property type="entry name" value="6-hairpin_glycosidase_sf"/>
</dbReference>
<feature type="signal peptide" evidence="2">
    <location>
        <begin position="1"/>
        <end position="17"/>
    </location>
</feature>
<dbReference type="SUPFAM" id="SSF48208">
    <property type="entry name" value="Six-hairpin glycosidases"/>
    <property type="match status" value="1"/>
</dbReference>
<dbReference type="AlphaFoldDB" id="A0A5N7CC05"/>
<dbReference type="InterPro" id="IPR012341">
    <property type="entry name" value="6hp_glycosidase-like_sf"/>
</dbReference>
<accession>A0A5N7CC05</accession>
<dbReference type="PANTHER" id="PTHR33886">
    <property type="entry name" value="UNSATURATED RHAMNOGALACTURONAN HYDROLASE (EUROFUNG)"/>
    <property type="match status" value="1"/>
</dbReference>
<proteinExistence type="predicted"/>
<sequence length="379" mass="42942">MKLSISFLAVTVATTLAAKNNNYTEWMASSYLSKSVGLSRNYANGVLYRGIELAYNKTHDPVYLDFLQSQMSAVVSDSGELINYNLSAKISVDDLRIGTNFLALWASTGEEKFKLAADVLRHQIDVTPRNEGGGLWHRYPTYPNQMWLDGIYMVTNFYALYTAWFDPGNSTAWDDIMLQFDLIEEHCLTTDGLLVHGFDYSKTAVWADPETGGAPLVWNRALGWYFMSLVDILDCFPMSHPGWQRNLHRFQKLAEALKQTQDKSGGWWLIMNGLYPSDPRNYIESSGSAMFTYGFLKGIRKGYLERGDYYLDALKGYKFLVERFLSKNDNGTLNWEGTVEVGSLSSNGSFEYYVSVPIAQNDYKGAGPFIYASYELEAY</sequence>
<protein>
    <submittedName>
        <fullName evidence="3">Glycosyl hydrolase</fullName>
    </submittedName>
</protein>
<name>A0A5N7CC05_PETAA</name>
<dbReference type="EMBL" id="ML735245">
    <property type="protein sequence ID" value="KAE8391407.1"/>
    <property type="molecule type" value="Genomic_DNA"/>
</dbReference>
<dbReference type="GO" id="GO:0016787">
    <property type="term" value="F:hydrolase activity"/>
    <property type="evidence" value="ECO:0007669"/>
    <property type="project" value="UniProtKB-KW"/>
</dbReference>
<dbReference type="Proteomes" id="UP000326877">
    <property type="component" value="Unassembled WGS sequence"/>
</dbReference>
<keyword evidence="1 3" id="KW-0378">Hydrolase</keyword>
<dbReference type="GO" id="GO:0005975">
    <property type="term" value="P:carbohydrate metabolic process"/>
    <property type="evidence" value="ECO:0007669"/>
    <property type="project" value="InterPro"/>
</dbReference>
<organism evidence="3">
    <name type="scientific">Petromyces alliaceus</name>
    <name type="common">Aspergillus alliaceus</name>
    <dbReference type="NCBI Taxonomy" id="209559"/>
    <lineage>
        <taxon>Eukaryota</taxon>
        <taxon>Fungi</taxon>
        <taxon>Dikarya</taxon>
        <taxon>Ascomycota</taxon>
        <taxon>Pezizomycotina</taxon>
        <taxon>Eurotiomycetes</taxon>
        <taxon>Eurotiomycetidae</taxon>
        <taxon>Eurotiales</taxon>
        <taxon>Aspergillaceae</taxon>
        <taxon>Aspergillus</taxon>
        <taxon>Aspergillus subgen. Circumdati</taxon>
    </lineage>
</organism>
<dbReference type="InterPro" id="IPR010905">
    <property type="entry name" value="Glyco_hydro_88"/>
</dbReference>
<keyword evidence="2" id="KW-0732">Signal</keyword>
<evidence type="ECO:0000256" key="2">
    <source>
        <dbReference type="SAM" id="SignalP"/>
    </source>
</evidence>
<evidence type="ECO:0000256" key="1">
    <source>
        <dbReference type="ARBA" id="ARBA00022801"/>
    </source>
</evidence>